<dbReference type="EMBL" id="QLTW01000024">
    <property type="protein sequence ID" value="MBT9144814.1"/>
    <property type="molecule type" value="Genomic_DNA"/>
</dbReference>
<reference evidence="6 7" key="1">
    <citation type="journal article" date="2021" name="bioRxiv">
        <title>Unique metabolic strategies in Hadean analogues reveal hints for primordial physiology.</title>
        <authorList>
            <person name="Nobu M.K."/>
            <person name="Nakai R."/>
            <person name="Tamazawa S."/>
            <person name="Mori H."/>
            <person name="Toyoda A."/>
            <person name="Ijiri A."/>
            <person name="Suzuki S."/>
            <person name="Kurokawa K."/>
            <person name="Kamagata Y."/>
            <person name="Tamaki H."/>
        </authorList>
    </citation>
    <scope>NUCLEOTIDE SEQUENCE [LARGE SCALE GENOMIC DNA]</scope>
    <source>
        <strain evidence="6">BS525</strain>
    </source>
</reference>
<dbReference type="SUPFAM" id="SSF55383">
    <property type="entry name" value="Copper amine oxidase, domain N"/>
    <property type="match status" value="2"/>
</dbReference>
<dbReference type="InterPro" id="IPR036582">
    <property type="entry name" value="Mao_N_sf"/>
</dbReference>
<dbReference type="PANTHER" id="PTHR47235:SF1">
    <property type="entry name" value="BLR6548 PROTEIN"/>
    <property type="match status" value="1"/>
</dbReference>
<dbReference type="Gene3D" id="3.30.457.10">
    <property type="entry name" value="Copper amine oxidase-like, N-terminal domain"/>
    <property type="match status" value="1"/>
</dbReference>
<feature type="domain" description="Copper amine oxidase-like N-terminal" evidence="4">
    <location>
        <begin position="45"/>
        <end position="150"/>
    </location>
</feature>
<dbReference type="AlphaFoldDB" id="A0A9E2BGW6"/>
<evidence type="ECO:0000259" key="5">
    <source>
        <dbReference type="Pfam" id="PF13458"/>
    </source>
</evidence>
<dbReference type="InterPro" id="IPR028081">
    <property type="entry name" value="Leu-bd"/>
</dbReference>
<protein>
    <submittedName>
        <fullName evidence="6">Leucine-specific-binding protein</fullName>
    </submittedName>
</protein>
<evidence type="ECO:0000313" key="6">
    <source>
        <dbReference type="EMBL" id="MBT9144814.1"/>
    </source>
</evidence>
<dbReference type="InterPro" id="IPR028082">
    <property type="entry name" value="Peripla_BP_I"/>
</dbReference>
<dbReference type="PANTHER" id="PTHR47235">
    <property type="entry name" value="BLR6548 PROTEIN"/>
    <property type="match status" value="1"/>
</dbReference>
<evidence type="ECO:0000259" key="4">
    <source>
        <dbReference type="Pfam" id="PF07833"/>
    </source>
</evidence>
<evidence type="ECO:0000256" key="1">
    <source>
        <dbReference type="ARBA" id="ARBA00010062"/>
    </source>
</evidence>
<name>A0A9E2BGW6_PSYF1</name>
<dbReference type="Proteomes" id="UP000811545">
    <property type="component" value="Unassembled WGS sequence"/>
</dbReference>
<organism evidence="6 7">
    <name type="scientific">Psychracetigena formicireducens</name>
    <dbReference type="NCBI Taxonomy" id="2986056"/>
    <lineage>
        <taxon>Bacteria</taxon>
        <taxon>Bacillati</taxon>
        <taxon>Candidatus Lithacetigenota</taxon>
        <taxon>Candidatus Psychracetigena</taxon>
    </lineage>
</organism>
<feature type="signal peptide" evidence="3">
    <location>
        <begin position="1"/>
        <end position="23"/>
    </location>
</feature>
<dbReference type="InterPro" id="IPR012854">
    <property type="entry name" value="Cu_amine_oxidase-like_N"/>
</dbReference>
<keyword evidence="2 3" id="KW-0732">Signal</keyword>
<accession>A0A9E2BGW6</accession>
<dbReference type="CDD" id="cd06343">
    <property type="entry name" value="PBP1_ABC_ligand_binding-like"/>
    <property type="match status" value="1"/>
</dbReference>
<dbReference type="Pfam" id="PF13458">
    <property type="entry name" value="Peripla_BP_6"/>
    <property type="match status" value="1"/>
</dbReference>
<evidence type="ECO:0000313" key="7">
    <source>
        <dbReference type="Proteomes" id="UP000811545"/>
    </source>
</evidence>
<gene>
    <name evidence="6" type="primary">livK</name>
    <name evidence="6" type="ORF">DDT42_00665</name>
</gene>
<evidence type="ECO:0000256" key="2">
    <source>
        <dbReference type="ARBA" id="ARBA00022729"/>
    </source>
</evidence>
<comment type="similarity">
    <text evidence="1">Belongs to the leucine-binding protein family.</text>
</comment>
<evidence type="ECO:0000256" key="3">
    <source>
        <dbReference type="SAM" id="SignalP"/>
    </source>
</evidence>
<dbReference type="Pfam" id="PF07833">
    <property type="entry name" value="Cu_amine_oxidN1"/>
    <property type="match status" value="1"/>
</dbReference>
<feature type="domain" description="Leucine-binding protein" evidence="5">
    <location>
        <begin position="165"/>
        <end position="510"/>
    </location>
</feature>
<dbReference type="SUPFAM" id="SSF53822">
    <property type="entry name" value="Periplasmic binding protein-like I"/>
    <property type="match status" value="1"/>
</dbReference>
<proteinExistence type="inferred from homology"/>
<dbReference type="Gene3D" id="3.40.50.2300">
    <property type="match status" value="2"/>
</dbReference>
<sequence length="522" mass="57007">MKRFVSVLLVLSLLVWNAPVSIAQTAAVDGSLIVLQVGSTSYLRNGSQLTMDVAPEIVRGRTFVPIRVVSEALGAEVNWVAATRTVTITSGATVIVLIVGSTEATVGGRRLTLEAAPYIRDGRAMTPIRLISEGLGMFVHWGSRARQIFIREKPTVSSPGVTADEIKIGSFIALTGFLAFVGVPFHQGMQAYFNKVNDAGGVHGRRINLMVEDDRFDPARTVTGVRKLVEEDKVFAIVGGLGTPGSLAVMDYLNSRRVPFVYQGSGVSVLSIPPKRYIFSVQPNYFNEGQIFVQHIVNNMRLRRIAVMYQDDAAGREGLFGVRTGIRRFGGSISLELPFPGTETDFTPYLLRVRASGADALIVYTLSVGIGATVVKAAKALGITQSIFLPYPHAGIIGAAGEAAENVFVTGWVDFSDPEDPGVKKFWDTWLKYYPRADLPSFPYAAAGYVAAEVFTEALMRLGPNPSREALVWSLESFRNWNGDLVKDLSYGAKERSGKYSMFFMQVIKGELRKVSDWISIL</sequence>
<feature type="chain" id="PRO_5039000844" evidence="3">
    <location>
        <begin position="24"/>
        <end position="522"/>
    </location>
</feature>
<comment type="caution">
    <text evidence="6">The sequence shown here is derived from an EMBL/GenBank/DDBJ whole genome shotgun (WGS) entry which is preliminary data.</text>
</comment>